<organism evidence="1 2">
    <name type="scientific">Blautia aquisgranensis</name>
    <dbReference type="NCBI Taxonomy" id="3133153"/>
    <lineage>
        <taxon>Bacteria</taxon>
        <taxon>Bacillati</taxon>
        <taxon>Bacillota</taxon>
        <taxon>Clostridia</taxon>
        <taxon>Lachnospirales</taxon>
        <taxon>Lachnospiraceae</taxon>
        <taxon>Blautia</taxon>
    </lineage>
</organism>
<evidence type="ECO:0000313" key="2">
    <source>
        <dbReference type="Proteomes" id="UP001473063"/>
    </source>
</evidence>
<reference evidence="1 2" key="1">
    <citation type="submission" date="2024-03" db="EMBL/GenBank/DDBJ databases">
        <title>Human intestinal bacterial collection.</title>
        <authorList>
            <person name="Pauvert C."/>
            <person name="Hitch T.C.A."/>
            <person name="Clavel T."/>
        </authorList>
    </citation>
    <scope>NUCLEOTIDE SEQUENCE [LARGE SCALE GENOMIC DNA]</scope>
    <source>
        <strain evidence="1 2">CLA-JM-H16</strain>
    </source>
</reference>
<dbReference type="RefSeq" id="WP_295273721.1">
    <property type="nucleotide sequence ID" value="NZ_JBBMEJ010000056.1"/>
</dbReference>
<accession>A0ABV1BIZ0</accession>
<keyword evidence="2" id="KW-1185">Reference proteome</keyword>
<protein>
    <submittedName>
        <fullName evidence="1">Uncharacterized protein</fullName>
    </submittedName>
</protein>
<gene>
    <name evidence="1" type="ORF">WMO28_17035</name>
</gene>
<comment type="caution">
    <text evidence="1">The sequence shown here is derived from an EMBL/GenBank/DDBJ whole genome shotgun (WGS) entry which is preliminary data.</text>
</comment>
<dbReference type="Proteomes" id="UP001473063">
    <property type="component" value="Unassembled WGS sequence"/>
</dbReference>
<dbReference type="EMBL" id="JBBMEJ010000056">
    <property type="protein sequence ID" value="MEQ2372583.1"/>
    <property type="molecule type" value="Genomic_DNA"/>
</dbReference>
<sequence length="94" mass="10705">MANIPIAEVVWFPKWDKQAETEYKDTVSDAMFFEPEWTKKIRQCEAFLEFIKGMEGKDLVPYLSGVSVSVGDAEPPTLAIKLKIPLQTRLLKSD</sequence>
<name>A0ABV1BIZ0_9FIRM</name>
<evidence type="ECO:0000313" key="1">
    <source>
        <dbReference type="EMBL" id="MEQ2372583.1"/>
    </source>
</evidence>
<proteinExistence type="predicted"/>